<dbReference type="InterPro" id="IPR017871">
    <property type="entry name" value="ABC_transporter-like_CS"/>
</dbReference>
<dbReference type="SUPFAM" id="SSF52540">
    <property type="entry name" value="P-loop containing nucleoside triphosphate hydrolases"/>
    <property type="match status" value="2"/>
</dbReference>
<gene>
    <name evidence="6" type="ORF">UFOPK3772_02301</name>
</gene>
<feature type="domain" description="ABC transporter" evidence="5">
    <location>
        <begin position="14"/>
        <end position="511"/>
    </location>
</feature>
<dbReference type="Pfam" id="PF00005">
    <property type="entry name" value="ABC_tran"/>
    <property type="match status" value="2"/>
</dbReference>
<evidence type="ECO:0000256" key="2">
    <source>
        <dbReference type="ARBA" id="ARBA00022737"/>
    </source>
</evidence>
<dbReference type="PANTHER" id="PTHR43790:SF9">
    <property type="entry name" value="GALACTOFURANOSE TRANSPORTER ATP-BINDING PROTEIN YTFR"/>
    <property type="match status" value="1"/>
</dbReference>
<name>A0A6J7L9N1_9ZZZZ</name>
<keyword evidence="2" id="KW-0677">Repeat</keyword>
<keyword evidence="3" id="KW-0547">Nucleotide-binding</keyword>
<dbReference type="AlphaFoldDB" id="A0A6J7L9N1"/>
<dbReference type="CDD" id="cd03216">
    <property type="entry name" value="ABC_Carb_Monos_I"/>
    <property type="match status" value="1"/>
</dbReference>
<proteinExistence type="predicted"/>
<dbReference type="PROSITE" id="PS50893">
    <property type="entry name" value="ABC_TRANSPORTER_2"/>
    <property type="match status" value="1"/>
</dbReference>
<evidence type="ECO:0000259" key="5">
    <source>
        <dbReference type="PROSITE" id="PS50893"/>
    </source>
</evidence>
<keyword evidence="4" id="KW-0067">ATP-binding</keyword>
<sequence>MIDSQTRPADDVALRVQGVAKSFGATRALKGVTFEAKRGEVHCLLGGNGSGKSTLIKILAGIQSADEGQFQIGTNLIDATSVSPTQSSDLGVRVVHQQNSTFADLSVAENLCLGHGYLTGVGGKISWKETRRRAIELLDRFAIDADPDTQLSELSPANQTMVAIARALQDQEGAHEGVLVLDEPTAALPAHEVNVLLDALRGYAANGQTIIFVTHRLDEVLAVADTITVLRDGNHVATLPRTAVDHAGLVDLIMGRSVKSLAAGESRLPVGQLVLSTSNLSGGPVKDISLTIHAGEIVGIAGLLGSGRSSILKMIFGLLQPESGTIEVKGTPVLAHSPRDAMRKGVAYVPEDRVRDSSFNSLSVLDNLGMSTVAQYFRRGAIRHREEASDGRSIVDSYMIKTQDLDSLMSSLSGGNQQKVVMARWLRRKPQVLLLDEPTQGVDVGARFEIWDLVRRATAEGTAVLVVSSDYEELAGVSDRVLVLQSGRLVAEVAGNDLTDTNLERLTMESE</sequence>
<dbReference type="PROSITE" id="PS00211">
    <property type="entry name" value="ABC_TRANSPORTER_1"/>
    <property type="match status" value="1"/>
</dbReference>
<evidence type="ECO:0000313" key="6">
    <source>
        <dbReference type="EMBL" id="CAB4962424.1"/>
    </source>
</evidence>
<dbReference type="InterPro" id="IPR050107">
    <property type="entry name" value="ABC_carbohydrate_import_ATPase"/>
</dbReference>
<accession>A0A6J7L9N1</accession>
<dbReference type="SMART" id="SM00382">
    <property type="entry name" value="AAA"/>
    <property type="match status" value="2"/>
</dbReference>
<dbReference type="EMBL" id="CAFBNE010000082">
    <property type="protein sequence ID" value="CAB4962424.1"/>
    <property type="molecule type" value="Genomic_DNA"/>
</dbReference>
<evidence type="ECO:0000256" key="4">
    <source>
        <dbReference type="ARBA" id="ARBA00022840"/>
    </source>
</evidence>
<dbReference type="InterPro" id="IPR003439">
    <property type="entry name" value="ABC_transporter-like_ATP-bd"/>
</dbReference>
<organism evidence="6">
    <name type="scientific">freshwater metagenome</name>
    <dbReference type="NCBI Taxonomy" id="449393"/>
    <lineage>
        <taxon>unclassified sequences</taxon>
        <taxon>metagenomes</taxon>
        <taxon>ecological metagenomes</taxon>
    </lineage>
</organism>
<keyword evidence="1" id="KW-0813">Transport</keyword>
<evidence type="ECO:0000256" key="1">
    <source>
        <dbReference type="ARBA" id="ARBA00022448"/>
    </source>
</evidence>
<dbReference type="Gene3D" id="3.40.50.300">
    <property type="entry name" value="P-loop containing nucleotide triphosphate hydrolases"/>
    <property type="match status" value="2"/>
</dbReference>
<dbReference type="GO" id="GO:0016887">
    <property type="term" value="F:ATP hydrolysis activity"/>
    <property type="evidence" value="ECO:0007669"/>
    <property type="project" value="InterPro"/>
</dbReference>
<evidence type="ECO:0000256" key="3">
    <source>
        <dbReference type="ARBA" id="ARBA00022741"/>
    </source>
</evidence>
<dbReference type="GO" id="GO:0005524">
    <property type="term" value="F:ATP binding"/>
    <property type="evidence" value="ECO:0007669"/>
    <property type="project" value="UniProtKB-KW"/>
</dbReference>
<dbReference type="CDD" id="cd03215">
    <property type="entry name" value="ABC_Carb_Monos_II"/>
    <property type="match status" value="1"/>
</dbReference>
<protein>
    <submittedName>
        <fullName evidence="6">Unannotated protein</fullName>
    </submittedName>
</protein>
<reference evidence="6" key="1">
    <citation type="submission" date="2020-05" db="EMBL/GenBank/DDBJ databases">
        <authorList>
            <person name="Chiriac C."/>
            <person name="Salcher M."/>
            <person name="Ghai R."/>
            <person name="Kavagutti S V."/>
        </authorList>
    </citation>
    <scope>NUCLEOTIDE SEQUENCE</scope>
</reference>
<dbReference type="InterPro" id="IPR027417">
    <property type="entry name" value="P-loop_NTPase"/>
</dbReference>
<dbReference type="PANTHER" id="PTHR43790">
    <property type="entry name" value="CARBOHYDRATE TRANSPORT ATP-BINDING PROTEIN MG119-RELATED"/>
    <property type="match status" value="1"/>
</dbReference>
<dbReference type="InterPro" id="IPR003593">
    <property type="entry name" value="AAA+_ATPase"/>
</dbReference>